<proteinExistence type="predicted"/>
<dbReference type="Proteomes" id="UP000009319">
    <property type="component" value="Unassembled WGS sequence"/>
</dbReference>
<organism evidence="2 3">
    <name type="scientific">Rhizobium mesoamericanum STM3625</name>
    <dbReference type="NCBI Taxonomy" id="1211777"/>
    <lineage>
        <taxon>Bacteria</taxon>
        <taxon>Pseudomonadati</taxon>
        <taxon>Pseudomonadota</taxon>
        <taxon>Alphaproteobacteria</taxon>
        <taxon>Hyphomicrobiales</taxon>
        <taxon>Rhizobiaceae</taxon>
        <taxon>Rhizobium/Agrobacterium group</taxon>
        <taxon>Rhizobium</taxon>
    </lineage>
</organism>
<name>K0PYE3_9HYPH</name>
<accession>K0PYE3</accession>
<evidence type="ECO:0000313" key="2">
    <source>
        <dbReference type="EMBL" id="CCM78993.1"/>
    </source>
</evidence>
<feature type="region of interest" description="Disordered" evidence="1">
    <location>
        <begin position="94"/>
        <end position="115"/>
    </location>
</feature>
<dbReference type="STRING" id="1211777.BN77_p10231"/>
<dbReference type="AlphaFoldDB" id="K0PYE3"/>
<dbReference type="eggNOG" id="ENOG5030ZXW">
    <property type="taxonomic scope" value="Bacteria"/>
</dbReference>
<dbReference type="HOGENOM" id="CLU_2107042_0_0_5"/>
<sequence>MAAAGKPPHFSPLRTIDEIRRKALSVRSEDYVRGLPSDWTAAMIRDKLIIALNHAENCLRNAPPELVGILAVDTVGVPVEIYDLNTDGIVYRKATSEPEASPDLPEAGSRWGDTA</sequence>
<gene>
    <name evidence="2" type="ORF">BN77_p10231</name>
</gene>
<comment type="caution">
    <text evidence="2">The sequence shown here is derived from an EMBL/GenBank/DDBJ whole genome shotgun (WGS) entry which is preliminary data.</text>
</comment>
<protein>
    <submittedName>
        <fullName evidence="2">Uncharacterized protein</fullName>
    </submittedName>
</protein>
<dbReference type="EMBL" id="CANI01000042">
    <property type="protein sequence ID" value="CCM78993.1"/>
    <property type="molecule type" value="Genomic_DNA"/>
</dbReference>
<reference evidence="2 3" key="1">
    <citation type="journal article" date="2013" name="Genome Announc.">
        <title>Draft Genome Sequence of Rhizobium mesoamericanum STM3625, a Nitrogen-Fixing Symbiont of Mimosa pudica Isolated in French Guiana (South America).</title>
        <authorList>
            <person name="Moulin L."/>
            <person name="Mornico D."/>
            <person name="Melkonian R."/>
            <person name="Klonowska A."/>
        </authorList>
    </citation>
    <scope>NUCLEOTIDE SEQUENCE [LARGE SCALE GENOMIC DNA]</scope>
    <source>
        <strain evidence="2 3">STM3625</strain>
    </source>
</reference>
<evidence type="ECO:0000313" key="3">
    <source>
        <dbReference type="Proteomes" id="UP000009319"/>
    </source>
</evidence>
<keyword evidence="3" id="KW-1185">Reference proteome</keyword>
<evidence type="ECO:0000256" key="1">
    <source>
        <dbReference type="SAM" id="MobiDB-lite"/>
    </source>
</evidence>